<dbReference type="EMBL" id="MN427892">
    <property type="protein sequence ID" value="QHV34479.1"/>
    <property type="molecule type" value="Genomic_DNA"/>
</dbReference>
<keyword evidence="8 15" id="KW-1278">Translocase</keyword>
<dbReference type="InterPro" id="IPR050269">
    <property type="entry name" value="ComplexI_Subunit6"/>
</dbReference>
<dbReference type="RefSeq" id="YP_009733729.1">
    <property type="nucleotide sequence ID" value="NC_046387.1"/>
</dbReference>
<organism evidence="16">
    <name type="scientific">Zhangixalus omeimontis</name>
    <name type="common">Omei treefrog</name>
    <name type="synonym">Rhacophorus omeimontis</name>
    <dbReference type="NCBI Taxonomy" id="462328"/>
    <lineage>
        <taxon>Eukaryota</taxon>
        <taxon>Metazoa</taxon>
        <taxon>Chordata</taxon>
        <taxon>Craniata</taxon>
        <taxon>Vertebrata</taxon>
        <taxon>Euteleostomi</taxon>
        <taxon>Amphibia</taxon>
        <taxon>Batrachia</taxon>
        <taxon>Anura</taxon>
        <taxon>Neobatrachia</taxon>
        <taxon>Ranoidea</taxon>
        <taxon>Rhacophoridae</taxon>
        <taxon>Rhacophorinae</taxon>
        <taxon>Zhangixalus</taxon>
    </lineage>
</organism>
<keyword evidence="10 15" id="KW-1133">Transmembrane helix</keyword>
<dbReference type="Pfam" id="PF00499">
    <property type="entry name" value="Oxidored_q3"/>
    <property type="match status" value="1"/>
</dbReference>
<evidence type="ECO:0000256" key="4">
    <source>
        <dbReference type="ARBA" id="ARBA00021095"/>
    </source>
</evidence>
<geneLocation type="mitochondrion" evidence="16"/>
<keyword evidence="5 15" id="KW-0813">Transport</keyword>
<dbReference type="InterPro" id="IPR001457">
    <property type="entry name" value="NADH_UbQ/plastoQ_OxRdtase_su6"/>
</dbReference>
<comment type="catalytic activity">
    <reaction evidence="14 15">
        <text>a ubiquinone + NADH + 5 H(+)(in) = a ubiquinol + NAD(+) + 4 H(+)(out)</text>
        <dbReference type="Rhea" id="RHEA:29091"/>
        <dbReference type="Rhea" id="RHEA-COMP:9565"/>
        <dbReference type="Rhea" id="RHEA-COMP:9566"/>
        <dbReference type="ChEBI" id="CHEBI:15378"/>
        <dbReference type="ChEBI" id="CHEBI:16389"/>
        <dbReference type="ChEBI" id="CHEBI:17976"/>
        <dbReference type="ChEBI" id="CHEBI:57540"/>
        <dbReference type="ChEBI" id="CHEBI:57945"/>
        <dbReference type="EC" id="7.1.1.2"/>
    </reaction>
</comment>
<sequence>MISEICLLLGLLVVASNPSPYFAALGLVWGAGAGCFILVKNGLGFLSLVLFLIYLGGMMVVFAYCSALVAEPYPKAWGSYVLLCYSLVCLVLMTSLIHMWGFWFDLGHGRDWGLFMIDWWGVSELMSSGGCILFFGGWGLLLTLFVVLEVVRGHNAGALRAV</sequence>
<gene>
    <name evidence="16" type="primary">ND6</name>
</gene>
<keyword evidence="13 15" id="KW-0472">Membrane</keyword>
<evidence type="ECO:0000313" key="16">
    <source>
        <dbReference type="EMBL" id="QHV34479.1"/>
    </source>
</evidence>
<evidence type="ECO:0000256" key="8">
    <source>
        <dbReference type="ARBA" id="ARBA00022967"/>
    </source>
</evidence>
<dbReference type="GO" id="GO:0008137">
    <property type="term" value="F:NADH dehydrogenase (ubiquinone) activity"/>
    <property type="evidence" value="ECO:0007669"/>
    <property type="project" value="UniProtKB-UniRule"/>
</dbReference>
<dbReference type="AlphaFoldDB" id="A0A6C0MD48"/>
<dbReference type="EC" id="7.1.1.2" evidence="3 15"/>
<evidence type="ECO:0000256" key="14">
    <source>
        <dbReference type="ARBA" id="ARBA00049551"/>
    </source>
</evidence>
<keyword evidence="9 15" id="KW-0249">Electron transport</keyword>
<proteinExistence type="inferred from homology"/>
<feature type="transmembrane region" description="Helical" evidence="15">
    <location>
        <begin position="43"/>
        <end position="70"/>
    </location>
</feature>
<evidence type="ECO:0000256" key="3">
    <source>
        <dbReference type="ARBA" id="ARBA00012944"/>
    </source>
</evidence>
<evidence type="ECO:0000256" key="11">
    <source>
        <dbReference type="ARBA" id="ARBA00023027"/>
    </source>
</evidence>
<evidence type="ECO:0000256" key="2">
    <source>
        <dbReference type="ARBA" id="ARBA00005698"/>
    </source>
</evidence>
<feature type="transmembrane region" description="Helical" evidence="15">
    <location>
        <begin position="125"/>
        <end position="151"/>
    </location>
</feature>
<evidence type="ECO:0000256" key="1">
    <source>
        <dbReference type="ARBA" id="ARBA00004225"/>
    </source>
</evidence>
<keyword evidence="15" id="KW-0830">Ubiquinone</keyword>
<keyword evidence="7 15" id="KW-0812">Transmembrane</keyword>
<dbReference type="GeneID" id="44789052"/>
<comment type="subcellular location">
    <subcellularLocation>
        <location evidence="1 15">Mitochondrion membrane</location>
        <topology evidence="1 15">Multi-pass membrane protein</topology>
    </subcellularLocation>
</comment>
<evidence type="ECO:0000256" key="13">
    <source>
        <dbReference type="ARBA" id="ARBA00023136"/>
    </source>
</evidence>
<dbReference type="GO" id="GO:0031966">
    <property type="term" value="C:mitochondrial membrane"/>
    <property type="evidence" value="ECO:0007669"/>
    <property type="project" value="UniProtKB-SubCell"/>
</dbReference>
<evidence type="ECO:0000256" key="9">
    <source>
        <dbReference type="ARBA" id="ARBA00022982"/>
    </source>
</evidence>
<name>A0A6C0MD48_ZHAOM</name>
<keyword evidence="11 15" id="KW-0520">NAD</keyword>
<evidence type="ECO:0000256" key="10">
    <source>
        <dbReference type="ARBA" id="ARBA00022989"/>
    </source>
</evidence>
<keyword evidence="12 15" id="KW-0496">Mitochondrion</keyword>
<evidence type="ECO:0000256" key="15">
    <source>
        <dbReference type="RuleBase" id="RU004430"/>
    </source>
</evidence>
<dbReference type="CTD" id="4541"/>
<feature type="transmembrane region" description="Helical" evidence="15">
    <location>
        <begin position="82"/>
        <end position="103"/>
    </location>
</feature>
<comment type="function">
    <text evidence="15">Core subunit of the mitochondrial membrane respiratory chain NADH dehydrogenase (Complex I) which catalyzes electron transfer from NADH through the respiratory chain, using ubiquinone as an electron acceptor. Essential for the catalytic activity and assembly of complex I.</text>
</comment>
<protein>
    <recommendedName>
        <fullName evidence="4 15">NADH-ubiquinone oxidoreductase chain 6</fullName>
        <ecNumber evidence="3 15">7.1.1.2</ecNumber>
    </recommendedName>
</protein>
<evidence type="ECO:0000256" key="6">
    <source>
        <dbReference type="ARBA" id="ARBA00022660"/>
    </source>
</evidence>
<comment type="similarity">
    <text evidence="2 15">Belongs to the complex I subunit 6 family.</text>
</comment>
<keyword evidence="6 15" id="KW-0679">Respiratory chain</keyword>
<dbReference type="PANTHER" id="PTHR11435:SF1">
    <property type="entry name" value="NADH-UBIQUINONE OXIDOREDUCTASE CHAIN 6"/>
    <property type="match status" value="1"/>
</dbReference>
<accession>A0A6C0MD48</accession>
<evidence type="ECO:0000256" key="12">
    <source>
        <dbReference type="ARBA" id="ARBA00023128"/>
    </source>
</evidence>
<evidence type="ECO:0000256" key="5">
    <source>
        <dbReference type="ARBA" id="ARBA00022448"/>
    </source>
</evidence>
<reference evidence="16" key="1">
    <citation type="journal article" date="2020" name="Mitochondrial DNA Part B Resour">
        <title>The complete mitochondrial genome of Omei Treefrog (Rhacophorus omeimontis).</title>
        <authorList>
            <person name="Fu C."/>
            <person name="Wang Q."/>
            <person name="Hu T."/>
            <person name="Lei Z."/>
            <person name="Fan H."/>
            <person name="Zhao T."/>
            <person name="Zong H."/>
        </authorList>
    </citation>
    <scope>NUCLEOTIDE SEQUENCE</scope>
</reference>
<evidence type="ECO:0000256" key="7">
    <source>
        <dbReference type="ARBA" id="ARBA00022692"/>
    </source>
</evidence>
<dbReference type="PANTHER" id="PTHR11435">
    <property type="entry name" value="NADH UBIQUINONE OXIDOREDUCTASE SUBUNIT ND6"/>
    <property type="match status" value="1"/>
</dbReference>